<reference evidence="3" key="1">
    <citation type="journal article" date="2019" name="Int. J. Syst. Evol. Microbiol.">
        <title>The Global Catalogue of Microorganisms (GCM) 10K type strain sequencing project: providing services to taxonomists for standard genome sequencing and annotation.</title>
        <authorList>
            <consortium name="The Broad Institute Genomics Platform"/>
            <consortium name="The Broad Institute Genome Sequencing Center for Infectious Disease"/>
            <person name="Wu L."/>
            <person name="Ma J."/>
        </authorList>
    </citation>
    <scope>NUCLEOTIDE SEQUENCE [LARGE SCALE GENOMIC DNA]</scope>
    <source>
        <strain evidence="3">CGMCC 1.15461</strain>
    </source>
</reference>
<accession>A0ABQ1JH57</accession>
<comment type="caution">
    <text evidence="2">The sequence shown here is derived from an EMBL/GenBank/DDBJ whole genome shotgun (WGS) entry which is preliminary data.</text>
</comment>
<sequence length="92" mass="10968">MASRSDIISVNTYIEVFNISNDEYIEEFDISHIPLAILRTIFDPNEEYDVELYLSYSINKEKSIALNSFIDPPIIFEFSKYEYFLQRYGDYK</sequence>
<keyword evidence="3" id="KW-1185">Reference proteome</keyword>
<feature type="domain" description="DUF7683" evidence="1">
    <location>
        <begin position="13"/>
        <end position="86"/>
    </location>
</feature>
<dbReference type="RefSeq" id="WP_188619488.1">
    <property type="nucleotide sequence ID" value="NZ_BMJE01000001.1"/>
</dbReference>
<evidence type="ECO:0000313" key="2">
    <source>
        <dbReference type="EMBL" id="GGB66721.1"/>
    </source>
</evidence>
<gene>
    <name evidence="2" type="ORF">GCM10007424_03360</name>
</gene>
<proteinExistence type="predicted"/>
<organism evidence="2 3">
    <name type="scientific">Flavobacterium suaedae</name>
    <dbReference type="NCBI Taxonomy" id="1767027"/>
    <lineage>
        <taxon>Bacteria</taxon>
        <taxon>Pseudomonadati</taxon>
        <taxon>Bacteroidota</taxon>
        <taxon>Flavobacteriia</taxon>
        <taxon>Flavobacteriales</taxon>
        <taxon>Flavobacteriaceae</taxon>
        <taxon>Flavobacterium</taxon>
    </lineage>
</organism>
<evidence type="ECO:0000313" key="3">
    <source>
        <dbReference type="Proteomes" id="UP000615760"/>
    </source>
</evidence>
<protein>
    <recommendedName>
        <fullName evidence="1">DUF7683 domain-containing protein</fullName>
    </recommendedName>
</protein>
<dbReference type="Pfam" id="PF24731">
    <property type="entry name" value="DUF7683"/>
    <property type="match status" value="1"/>
</dbReference>
<dbReference type="Proteomes" id="UP000615760">
    <property type="component" value="Unassembled WGS sequence"/>
</dbReference>
<dbReference type="EMBL" id="BMJE01000001">
    <property type="protein sequence ID" value="GGB66721.1"/>
    <property type="molecule type" value="Genomic_DNA"/>
</dbReference>
<dbReference type="InterPro" id="IPR056100">
    <property type="entry name" value="DUF7683"/>
</dbReference>
<name>A0ABQ1JH57_9FLAO</name>
<evidence type="ECO:0000259" key="1">
    <source>
        <dbReference type="Pfam" id="PF24731"/>
    </source>
</evidence>